<keyword evidence="2" id="KW-0732">Signal</keyword>
<dbReference type="Proteomes" id="UP000237271">
    <property type="component" value="Unassembled WGS sequence"/>
</dbReference>
<comment type="caution">
    <text evidence="3">The sequence shown here is derived from an EMBL/GenBank/DDBJ whole genome shotgun (WGS) entry which is preliminary data.</text>
</comment>
<sequence>MNSALRFIILLFFLSTEVDALVYQQQVEQPRSIERHIQREENESDAATTDFLTPMTRAVDDPAVNFSTLAAFVDILVSTASSSMALPLDSNWTSMIDQSDDDNQVTSTDEDTFDSIFTPSPELSSSSESEETNASLSIDQVVGSTFSASGDLEHTVGDANTTDGANVPNNLATMQLPSGIAMSMFALHVFVLIF</sequence>
<dbReference type="AlphaFoldDB" id="A0A2P4XQ79"/>
<dbReference type="OrthoDB" id="113078at2759"/>
<evidence type="ECO:0000256" key="1">
    <source>
        <dbReference type="SAM" id="MobiDB-lite"/>
    </source>
</evidence>
<feature type="compositionally biased region" description="Low complexity" evidence="1">
    <location>
        <begin position="118"/>
        <end position="135"/>
    </location>
</feature>
<feature type="region of interest" description="Disordered" evidence="1">
    <location>
        <begin position="97"/>
        <end position="135"/>
    </location>
</feature>
<evidence type="ECO:0000256" key="2">
    <source>
        <dbReference type="SAM" id="SignalP"/>
    </source>
</evidence>
<feature type="chain" id="PRO_5015179389" evidence="2">
    <location>
        <begin position="21"/>
        <end position="194"/>
    </location>
</feature>
<reference evidence="3 4" key="1">
    <citation type="journal article" date="2017" name="Genome Biol. Evol.">
        <title>Phytophthora megakarya and P. palmivora, closely related causal agents of cacao black pod rot, underwent increases in genome sizes and gene numbers by different mechanisms.</title>
        <authorList>
            <person name="Ali S.S."/>
            <person name="Shao J."/>
            <person name="Lary D.J."/>
            <person name="Kronmiller B."/>
            <person name="Shen D."/>
            <person name="Strem M.D."/>
            <person name="Amoako-Attah I."/>
            <person name="Akrofi A.Y."/>
            <person name="Begoude B.A."/>
            <person name="Ten Hoopen G.M."/>
            <person name="Coulibaly K."/>
            <person name="Kebe B.I."/>
            <person name="Melnick R.L."/>
            <person name="Guiltinan M.J."/>
            <person name="Tyler B.M."/>
            <person name="Meinhardt L.W."/>
            <person name="Bailey B.A."/>
        </authorList>
    </citation>
    <scope>NUCLEOTIDE SEQUENCE [LARGE SCALE GENOMIC DNA]</scope>
    <source>
        <strain evidence="4">sbr112.9</strain>
    </source>
</reference>
<organism evidence="3 4">
    <name type="scientific">Phytophthora palmivora</name>
    <dbReference type="NCBI Taxonomy" id="4796"/>
    <lineage>
        <taxon>Eukaryota</taxon>
        <taxon>Sar</taxon>
        <taxon>Stramenopiles</taxon>
        <taxon>Oomycota</taxon>
        <taxon>Peronosporomycetes</taxon>
        <taxon>Peronosporales</taxon>
        <taxon>Peronosporaceae</taxon>
        <taxon>Phytophthora</taxon>
    </lineage>
</organism>
<protein>
    <submittedName>
        <fullName evidence="3">Uncharacterized protein</fullName>
    </submittedName>
</protein>
<feature type="signal peptide" evidence="2">
    <location>
        <begin position="1"/>
        <end position="20"/>
    </location>
</feature>
<feature type="compositionally biased region" description="Acidic residues" evidence="1">
    <location>
        <begin position="98"/>
        <end position="113"/>
    </location>
</feature>
<dbReference type="EMBL" id="NCKW01008744">
    <property type="protein sequence ID" value="POM67716.1"/>
    <property type="molecule type" value="Genomic_DNA"/>
</dbReference>
<name>A0A2P4XQ79_9STRA</name>
<gene>
    <name evidence="3" type="ORF">PHPALM_16231</name>
</gene>
<accession>A0A2P4XQ79</accession>
<evidence type="ECO:0000313" key="4">
    <source>
        <dbReference type="Proteomes" id="UP000237271"/>
    </source>
</evidence>
<evidence type="ECO:0000313" key="3">
    <source>
        <dbReference type="EMBL" id="POM67716.1"/>
    </source>
</evidence>
<proteinExistence type="predicted"/>
<keyword evidence="4" id="KW-1185">Reference proteome</keyword>